<evidence type="ECO:0000256" key="1">
    <source>
        <dbReference type="SAM" id="MobiDB-lite"/>
    </source>
</evidence>
<evidence type="ECO:0000313" key="3">
    <source>
        <dbReference type="Proteomes" id="UP000031307"/>
    </source>
</evidence>
<reference evidence="2 3" key="1">
    <citation type="journal article" date="2014" name="Mol. Biol. Evol.">
        <title>Massive expansion of Ubiquitination-related gene families within the Chlamydiae.</title>
        <authorList>
            <person name="Domman D."/>
            <person name="Collingro A."/>
            <person name="Lagkouvardos I."/>
            <person name="Gehre L."/>
            <person name="Weinmaier T."/>
            <person name="Rattei T."/>
            <person name="Subtil A."/>
            <person name="Horn M."/>
        </authorList>
    </citation>
    <scope>NUCLEOTIDE SEQUENCE [LARGE SCALE GENOMIC DNA]</scope>
    <source>
        <strain evidence="2 3">OEW1</strain>
    </source>
</reference>
<dbReference type="AlphaFoldDB" id="A0A0C1E7F5"/>
<name>A0A0C1E7F5_9BACT</name>
<accession>A0A0C1E7F5</accession>
<evidence type="ECO:0000313" key="2">
    <source>
        <dbReference type="EMBL" id="KIA77122.1"/>
    </source>
</evidence>
<feature type="region of interest" description="Disordered" evidence="1">
    <location>
        <begin position="1"/>
        <end position="26"/>
    </location>
</feature>
<proteinExistence type="predicted"/>
<protein>
    <submittedName>
        <fullName evidence="2">Uncharacterized protein</fullName>
    </submittedName>
</protein>
<organism evidence="2 3">
    <name type="scientific">Parachlamydia acanthamoebae</name>
    <dbReference type="NCBI Taxonomy" id="83552"/>
    <lineage>
        <taxon>Bacteria</taxon>
        <taxon>Pseudomonadati</taxon>
        <taxon>Chlamydiota</taxon>
        <taxon>Chlamydiia</taxon>
        <taxon>Parachlamydiales</taxon>
        <taxon>Parachlamydiaceae</taxon>
        <taxon>Parachlamydia</taxon>
    </lineage>
</organism>
<sequence>MRPSKKGTELAIEDGGAGPQIANISDMMPKKRSKVFQRNYTWFQEKWMD</sequence>
<dbReference type="PATRIC" id="fig|83552.4.peg.1712"/>
<dbReference type="Proteomes" id="UP000031307">
    <property type="component" value="Unassembled WGS sequence"/>
</dbReference>
<gene>
    <name evidence="2" type="ORF">DB43_GU00150</name>
</gene>
<comment type="caution">
    <text evidence="2">The sequence shown here is derived from an EMBL/GenBank/DDBJ whole genome shotgun (WGS) entry which is preliminary data.</text>
</comment>
<dbReference type="EMBL" id="JSAM01000090">
    <property type="protein sequence ID" value="KIA77122.1"/>
    <property type="molecule type" value="Genomic_DNA"/>
</dbReference>